<name>A0A413VJG9_9BACE</name>
<reference evidence="1 2" key="1">
    <citation type="submission" date="2018-08" db="EMBL/GenBank/DDBJ databases">
        <title>A genome reference for cultivated species of the human gut microbiota.</title>
        <authorList>
            <person name="Zou Y."/>
            <person name="Xue W."/>
            <person name="Luo G."/>
        </authorList>
    </citation>
    <scope>NUCLEOTIDE SEQUENCE [LARGE SCALE GENOMIC DNA]</scope>
    <source>
        <strain evidence="1 2">AM40-30BH</strain>
    </source>
</reference>
<accession>A0A413VJG9</accession>
<dbReference type="Proteomes" id="UP000284379">
    <property type="component" value="Unassembled WGS sequence"/>
</dbReference>
<evidence type="ECO:0000313" key="1">
    <source>
        <dbReference type="EMBL" id="RHB33726.1"/>
    </source>
</evidence>
<sequence>MGILVLIVLKDLRLDDLLFTIEELLLITNKVISIVNSKSSNRKSLSPSLKDFKTFCLPAISYSDNSRLKESELL</sequence>
<evidence type="ECO:0000313" key="2">
    <source>
        <dbReference type="Proteomes" id="UP000284379"/>
    </source>
</evidence>
<protein>
    <submittedName>
        <fullName evidence="1">Uncharacterized protein</fullName>
    </submittedName>
</protein>
<comment type="caution">
    <text evidence="1">The sequence shown here is derived from an EMBL/GenBank/DDBJ whole genome shotgun (WGS) entry which is preliminary data.</text>
</comment>
<gene>
    <name evidence="1" type="ORF">DW888_15390</name>
</gene>
<dbReference type="EMBL" id="QSGO01000014">
    <property type="protein sequence ID" value="RHB33726.1"/>
    <property type="molecule type" value="Genomic_DNA"/>
</dbReference>
<organism evidence="1 2">
    <name type="scientific">Bacteroides nordii</name>
    <dbReference type="NCBI Taxonomy" id="291645"/>
    <lineage>
        <taxon>Bacteria</taxon>
        <taxon>Pseudomonadati</taxon>
        <taxon>Bacteroidota</taxon>
        <taxon>Bacteroidia</taxon>
        <taxon>Bacteroidales</taxon>
        <taxon>Bacteroidaceae</taxon>
        <taxon>Bacteroides</taxon>
    </lineage>
</organism>
<dbReference type="AlphaFoldDB" id="A0A413VJG9"/>
<proteinExistence type="predicted"/>